<evidence type="ECO:0000256" key="7">
    <source>
        <dbReference type="ARBA" id="ARBA00023136"/>
    </source>
</evidence>
<dbReference type="PANTHER" id="PTHR30269">
    <property type="entry name" value="TRANSMEMBRANE PROTEIN YFCA"/>
    <property type="match status" value="1"/>
</dbReference>
<name>A0A4U2E5X0_9VIBR</name>
<dbReference type="EMBL" id="SYVO01000002">
    <property type="protein sequence ID" value="TKG13403.1"/>
    <property type="molecule type" value="Genomic_DNA"/>
</dbReference>
<feature type="transmembrane region" description="Helical" evidence="8">
    <location>
        <begin position="168"/>
        <end position="186"/>
    </location>
</feature>
<dbReference type="AlphaFoldDB" id="A0A4U2E5X0"/>
<protein>
    <recommendedName>
        <fullName evidence="8">Probable membrane transporter protein</fullName>
    </recommendedName>
</protein>
<evidence type="ECO:0000313" key="9">
    <source>
        <dbReference type="EMBL" id="TKG13403.1"/>
    </source>
</evidence>
<feature type="transmembrane region" description="Helical" evidence="8">
    <location>
        <begin position="132"/>
        <end position="156"/>
    </location>
</feature>
<dbReference type="InterPro" id="IPR052017">
    <property type="entry name" value="TSUP"/>
</dbReference>
<keyword evidence="5 8" id="KW-0812">Transmembrane</keyword>
<sequence length="256" mass="27248">MELPVLLAILATIAVGTYFQTVTGFGLGIIVIGLTVSLNLVSLPVIAAVVSIVTLFNCLVALMGKPLLGELKILVVLVIGIIPGVSMGVFLLDELSDSATNILRGLLGAMVLFAGLSFMFKPKTRKDRSATVSFLLSGFSSGLAGGLFGMAGPPIVYHLYRQPFTLDLVRSTLLMVFACTSMSRTVNVYAAGDMEASILWLSAIAVPLVALVTMFARRFPPPLSNDQLRKLVFIVLMLIGGYLMAVSAWSLLAVTY</sequence>
<keyword evidence="4 8" id="KW-1003">Cell membrane</keyword>
<feature type="transmembrane region" description="Helical" evidence="8">
    <location>
        <begin position="231"/>
        <end position="254"/>
    </location>
</feature>
<evidence type="ECO:0000256" key="1">
    <source>
        <dbReference type="ARBA" id="ARBA00004651"/>
    </source>
</evidence>
<dbReference type="InterPro" id="IPR002781">
    <property type="entry name" value="TM_pro_TauE-like"/>
</dbReference>
<keyword evidence="3" id="KW-0813">Transport</keyword>
<feature type="transmembrane region" description="Helical" evidence="8">
    <location>
        <begin position="29"/>
        <end position="59"/>
    </location>
</feature>
<comment type="caution">
    <text evidence="9">The sequence shown here is derived from an EMBL/GenBank/DDBJ whole genome shotgun (WGS) entry which is preliminary data.</text>
</comment>
<dbReference type="Pfam" id="PF01925">
    <property type="entry name" value="TauE"/>
    <property type="match status" value="1"/>
</dbReference>
<gene>
    <name evidence="9" type="ORF">FCV91_01805</name>
</gene>
<accession>A0A4U2E5X0</accession>
<keyword evidence="6 8" id="KW-1133">Transmembrane helix</keyword>
<evidence type="ECO:0000256" key="4">
    <source>
        <dbReference type="ARBA" id="ARBA00022475"/>
    </source>
</evidence>
<dbReference type="RefSeq" id="WP_099165788.1">
    <property type="nucleotide sequence ID" value="NZ_MCSJ01000005.1"/>
</dbReference>
<evidence type="ECO:0000256" key="5">
    <source>
        <dbReference type="ARBA" id="ARBA00022692"/>
    </source>
</evidence>
<proteinExistence type="inferred from homology"/>
<dbReference type="Proteomes" id="UP000305840">
    <property type="component" value="Unassembled WGS sequence"/>
</dbReference>
<evidence type="ECO:0000256" key="2">
    <source>
        <dbReference type="ARBA" id="ARBA00009142"/>
    </source>
</evidence>
<evidence type="ECO:0000256" key="3">
    <source>
        <dbReference type="ARBA" id="ARBA00022448"/>
    </source>
</evidence>
<dbReference type="PANTHER" id="PTHR30269:SF37">
    <property type="entry name" value="MEMBRANE TRANSPORTER PROTEIN"/>
    <property type="match status" value="1"/>
</dbReference>
<comment type="similarity">
    <text evidence="2 8">Belongs to the 4-toluene sulfonate uptake permease (TSUP) (TC 2.A.102) family.</text>
</comment>
<evidence type="ECO:0000313" key="10">
    <source>
        <dbReference type="Proteomes" id="UP000305840"/>
    </source>
</evidence>
<comment type="subcellular location">
    <subcellularLocation>
        <location evidence="1 8">Cell membrane</location>
        <topology evidence="1 8">Multi-pass membrane protein</topology>
    </subcellularLocation>
</comment>
<keyword evidence="7 8" id="KW-0472">Membrane</keyword>
<evidence type="ECO:0000256" key="8">
    <source>
        <dbReference type="RuleBase" id="RU363041"/>
    </source>
</evidence>
<organism evidence="9 10">
    <name type="scientific">Vibrio lentus</name>
    <dbReference type="NCBI Taxonomy" id="136468"/>
    <lineage>
        <taxon>Bacteria</taxon>
        <taxon>Pseudomonadati</taxon>
        <taxon>Pseudomonadota</taxon>
        <taxon>Gammaproteobacteria</taxon>
        <taxon>Vibrionales</taxon>
        <taxon>Vibrionaceae</taxon>
        <taxon>Vibrio</taxon>
    </lineage>
</organism>
<feature type="transmembrane region" description="Helical" evidence="8">
    <location>
        <begin position="71"/>
        <end position="90"/>
    </location>
</feature>
<feature type="transmembrane region" description="Helical" evidence="8">
    <location>
        <begin position="102"/>
        <end position="120"/>
    </location>
</feature>
<evidence type="ECO:0000256" key="6">
    <source>
        <dbReference type="ARBA" id="ARBA00022989"/>
    </source>
</evidence>
<dbReference type="GO" id="GO:0005886">
    <property type="term" value="C:plasma membrane"/>
    <property type="evidence" value="ECO:0007669"/>
    <property type="project" value="UniProtKB-SubCell"/>
</dbReference>
<feature type="transmembrane region" description="Helical" evidence="8">
    <location>
        <begin position="198"/>
        <end position="219"/>
    </location>
</feature>
<reference evidence="9 10" key="1">
    <citation type="submission" date="2019-04" db="EMBL/GenBank/DDBJ databases">
        <title>A reverse ecology approach based on a biological definition of microbial populations.</title>
        <authorList>
            <person name="Arevalo P."/>
            <person name="Vaninsberghe D."/>
            <person name="Elsherbini J."/>
            <person name="Gore J."/>
            <person name="Polz M."/>
        </authorList>
    </citation>
    <scope>NUCLEOTIDE SEQUENCE [LARGE SCALE GENOMIC DNA]</scope>
    <source>
        <strain evidence="9 10">10N.222.48.A1</strain>
    </source>
</reference>